<gene>
    <name evidence="1" type="ORF">PILCRDRAFT_825650</name>
</gene>
<keyword evidence="2" id="KW-1185">Reference proteome</keyword>
<evidence type="ECO:0000313" key="1">
    <source>
        <dbReference type="EMBL" id="KIM77111.1"/>
    </source>
</evidence>
<reference evidence="2" key="2">
    <citation type="submission" date="2015-01" db="EMBL/GenBank/DDBJ databases">
        <title>Evolutionary Origins and Diversification of the Mycorrhizal Mutualists.</title>
        <authorList>
            <consortium name="DOE Joint Genome Institute"/>
            <consortium name="Mycorrhizal Genomics Consortium"/>
            <person name="Kohler A."/>
            <person name="Kuo A."/>
            <person name="Nagy L.G."/>
            <person name="Floudas D."/>
            <person name="Copeland A."/>
            <person name="Barry K.W."/>
            <person name="Cichocki N."/>
            <person name="Veneault-Fourrey C."/>
            <person name="LaButti K."/>
            <person name="Lindquist E.A."/>
            <person name="Lipzen A."/>
            <person name="Lundell T."/>
            <person name="Morin E."/>
            <person name="Murat C."/>
            <person name="Riley R."/>
            <person name="Ohm R."/>
            <person name="Sun H."/>
            <person name="Tunlid A."/>
            <person name="Henrissat B."/>
            <person name="Grigoriev I.V."/>
            <person name="Hibbett D.S."/>
            <person name="Martin F."/>
        </authorList>
    </citation>
    <scope>NUCLEOTIDE SEQUENCE [LARGE SCALE GENOMIC DNA]</scope>
    <source>
        <strain evidence="2">F 1598</strain>
    </source>
</reference>
<name>A0A0C3FBP3_PILCF</name>
<dbReference type="HOGENOM" id="CLU_1865892_0_0_1"/>
<reference evidence="1 2" key="1">
    <citation type="submission" date="2014-04" db="EMBL/GenBank/DDBJ databases">
        <authorList>
            <consortium name="DOE Joint Genome Institute"/>
            <person name="Kuo A."/>
            <person name="Tarkka M."/>
            <person name="Buscot F."/>
            <person name="Kohler A."/>
            <person name="Nagy L.G."/>
            <person name="Floudas D."/>
            <person name="Copeland A."/>
            <person name="Barry K.W."/>
            <person name="Cichocki N."/>
            <person name="Veneault-Fourrey C."/>
            <person name="LaButti K."/>
            <person name="Lindquist E.A."/>
            <person name="Lipzen A."/>
            <person name="Lundell T."/>
            <person name="Morin E."/>
            <person name="Murat C."/>
            <person name="Sun H."/>
            <person name="Tunlid A."/>
            <person name="Henrissat B."/>
            <person name="Grigoriev I.V."/>
            <person name="Hibbett D.S."/>
            <person name="Martin F."/>
            <person name="Nordberg H.P."/>
            <person name="Cantor M.N."/>
            <person name="Hua S.X."/>
        </authorList>
    </citation>
    <scope>NUCLEOTIDE SEQUENCE [LARGE SCALE GENOMIC DNA]</scope>
    <source>
        <strain evidence="1 2">F 1598</strain>
    </source>
</reference>
<organism evidence="1 2">
    <name type="scientific">Piloderma croceum (strain F 1598)</name>
    <dbReference type="NCBI Taxonomy" id="765440"/>
    <lineage>
        <taxon>Eukaryota</taxon>
        <taxon>Fungi</taxon>
        <taxon>Dikarya</taxon>
        <taxon>Basidiomycota</taxon>
        <taxon>Agaricomycotina</taxon>
        <taxon>Agaricomycetes</taxon>
        <taxon>Agaricomycetidae</taxon>
        <taxon>Atheliales</taxon>
        <taxon>Atheliaceae</taxon>
        <taxon>Piloderma</taxon>
    </lineage>
</organism>
<dbReference type="Proteomes" id="UP000054166">
    <property type="component" value="Unassembled WGS sequence"/>
</dbReference>
<evidence type="ECO:0000313" key="2">
    <source>
        <dbReference type="Proteomes" id="UP000054166"/>
    </source>
</evidence>
<protein>
    <submittedName>
        <fullName evidence="1">Uncharacterized protein</fullName>
    </submittedName>
</protein>
<dbReference type="EMBL" id="KN833028">
    <property type="protein sequence ID" value="KIM77111.1"/>
    <property type="molecule type" value="Genomic_DNA"/>
</dbReference>
<accession>A0A0C3FBP3</accession>
<dbReference type="AlphaFoldDB" id="A0A0C3FBP3"/>
<proteinExistence type="predicted"/>
<dbReference type="InParanoid" id="A0A0C3FBP3"/>
<sequence length="137" mass="15858">MLNPPTSYYSSTYSLAFHTFASAFEPNGIIPMQYISTYQIIDSHRGVSLGFNTVGRLWDDRCVVIILTTSTVQFTSIFFPVQFAVTPPTDRYPLVHHPRFLRITGFSYDYFRFKVSVNINSFPDHSTIFVDYRHIII</sequence>